<dbReference type="Gene3D" id="1.10.132.30">
    <property type="match status" value="1"/>
</dbReference>
<organism evidence="11 12">
    <name type="scientific">Cloacimonas acidaminovorans (strain Evry)</name>
    <dbReference type="NCBI Taxonomy" id="459349"/>
    <lineage>
        <taxon>Bacteria</taxon>
        <taxon>Pseudomonadati</taxon>
        <taxon>Candidatus Cloacimonadota</taxon>
        <taxon>Candidatus Cloacimonadia</taxon>
        <taxon>Candidatus Cloacimonadales</taxon>
        <taxon>Candidatus Cloacimonadaceae</taxon>
        <taxon>Candidatus Cloacimonas</taxon>
    </lineage>
</organism>
<feature type="binding site" evidence="7">
    <location>
        <position position="99"/>
    </location>
    <ligand>
        <name>Zn(2+)</name>
        <dbReference type="ChEBI" id="CHEBI:29105"/>
        <label>1</label>
    </ligand>
</feature>
<keyword evidence="7" id="KW-0862">Zinc</keyword>
<dbReference type="InterPro" id="IPR007083">
    <property type="entry name" value="RNA_pol_Rpb1_4"/>
</dbReference>
<evidence type="ECO:0000313" key="12">
    <source>
        <dbReference type="Proteomes" id="UP000002019"/>
    </source>
</evidence>
<dbReference type="GO" id="GO:0000287">
    <property type="term" value="F:magnesium ion binding"/>
    <property type="evidence" value="ECO:0007669"/>
    <property type="project" value="UniProtKB-UniRule"/>
</dbReference>
<feature type="binding site" evidence="7">
    <location>
        <position position="86"/>
    </location>
    <ligand>
        <name>Zn(2+)</name>
        <dbReference type="ChEBI" id="CHEBI:29105"/>
        <label>1</label>
    </ligand>
</feature>
<evidence type="ECO:0000256" key="2">
    <source>
        <dbReference type="ARBA" id="ARBA00022679"/>
    </source>
</evidence>
<keyword evidence="4 7" id="KW-0479">Metal-binding</keyword>
<dbReference type="InterPro" id="IPR044893">
    <property type="entry name" value="RNA_pol_Rpb1_clamp_domain"/>
</dbReference>
<keyword evidence="3 7" id="KW-0548">Nucleotidyltransferase</keyword>
<dbReference type="CDD" id="cd01609">
    <property type="entry name" value="RNAP_beta'_N"/>
    <property type="match status" value="1"/>
</dbReference>
<keyword evidence="2 7" id="KW-0808">Transferase</keyword>
<dbReference type="Gene3D" id="2.40.40.20">
    <property type="match status" value="1"/>
</dbReference>
<proteinExistence type="inferred from homology"/>
<dbReference type="EMBL" id="CU466930">
    <property type="protein sequence ID" value="CAO80357.1"/>
    <property type="molecule type" value="Genomic_DNA"/>
</dbReference>
<comment type="function">
    <text evidence="7 8">DNA-dependent RNA polymerase catalyzes the transcription of DNA into RNA using the four ribonucleoside triphosphates as substrates.</text>
</comment>
<feature type="domain" description="RNA polymerase N-terminal" evidence="10">
    <location>
        <begin position="249"/>
        <end position="528"/>
    </location>
</feature>
<feature type="region of interest" description="Disordered" evidence="9">
    <location>
        <begin position="1"/>
        <end position="21"/>
    </location>
</feature>
<gene>
    <name evidence="7 11" type="primary">rpoC</name>
    <name evidence="11" type="ordered locus">CLOAM0455</name>
</gene>
<dbReference type="Gene3D" id="1.10.150.390">
    <property type="match status" value="1"/>
</dbReference>
<dbReference type="eggNOG" id="COG0086">
    <property type="taxonomic scope" value="Bacteria"/>
</dbReference>
<dbReference type="InterPro" id="IPR007081">
    <property type="entry name" value="RNA_pol_Rpb1_5"/>
</dbReference>
<dbReference type="Gene3D" id="1.10.1790.20">
    <property type="match status" value="2"/>
</dbReference>
<evidence type="ECO:0000313" key="11">
    <source>
        <dbReference type="EMBL" id="CAO80357.1"/>
    </source>
</evidence>
<dbReference type="Pfam" id="PF04983">
    <property type="entry name" value="RNA_pol_Rpb1_3"/>
    <property type="match status" value="1"/>
</dbReference>
<comment type="cofactor">
    <cofactor evidence="7">
        <name>Mg(2+)</name>
        <dbReference type="ChEBI" id="CHEBI:18420"/>
    </cofactor>
    <text evidence="7">Binds 1 Mg(2+) ion per subunit.</text>
</comment>
<dbReference type="InterPro" id="IPR042102">
    <property type="entry name" value="RNA_pol_Rpb1_3_sf"/>
</dbReference>
<feature type="binding site" evidence="7">
    <location>
        <position position="84"/>
    </location>
    <ligand>
        <name>Zn(2+)</name>
        <dbReference type="ChEBI" id="CHEBI:29105"/>
        <label>1</label>
    </ligand>
</feature>
<dbReference type="InterPro" id="IPR000722">
    <property type="entry name" value="RNA_pol_asu"/>
</dbReference>
<keyword evidence="7" id="KW-0460">Magnesium</keyword>
<sequence length="1509" mass="169450">MILNLSKKRTSRRREKMLKESKHEIKPNEYDAVRIKIASPETIRNDWSHGEVTKPDTLNYRTLKPEKDGLFCERIFGPERDYECACGKYKKKRFQGTVCDRCGVLVTTSRVRRTRMGHIDLAVPIAHIWFVKSAPSKIGTLLDMTVKDLERVLYYESFIVIDPGDSPFEKMELLEVDEYYEIKDKVADNFLALMGGEAIRELLKRINLKNEALDLRTRLKFEESALRKQKLINKLKIVDAFIKSGNRPEDMILEALPVLPPTLRPLVPLEGGRFATADFNDLYRRVITRNNRLKALLEIRAPEVILRNEKRMLQEAVDALIDNGRKARPVRGRGNRPLKSLTDQLKGKQGRFRQNLLGKRVDYSGRSVITVGPELKLYQCGLPKEMAVELFKPYLIEKLQKIGEVDKVKNAKKLIEKKQPEIWSILEEVIKDYPVLLNRAPTLHRLGIQAFMPVLTDNKAIQLHPMVCVPFNADFDGDQMGVYIPLSIESQIEARVLMLSTRNLLLPANGRLAMAANQDIVLGCYYLTMEETPPPVEIEKLRHFYGPDEVIAAYEAEEQFCSSKGETVYERNLDLHTWIRLKLESEYIVTTVGRVIFNQIMPPEVGFQNIVFDKGKLNDLAMLCFDAVGQWRTAQILDQIKELGFHYATRAGVTFSFDDIVVPKRKDEIIAQADQEVKKITDLHQKGGITENERFGRVVDQWKKTTVRVTDEMMEELSKTRNGLNSIYMMYKSGARGSKDQIKQLGGMRGLMDKPTKIGSTGGADVIETPIKSNFKEGLTVLEYFVSTHGARKGLADTALKTADAGYLTRRLVDVAQNAIITIEDCGTTRGVNMTALKEGNEIVQTLAERIQGRTAVDDIVSPITGRILVSAGEEISNKMARTIQNHGLISVHVRSILTCEAEKGICAKCYGRNLATQKPATIGDPVGIIAAQSIGEPGTQLTLRTFHIGGAASTATELAEVVASHDGIVKFDRMNTVINTENQLISVSYLGKILIVDENDENKVLEEFKVEYAATVHVQDGQKVAKDTKLLSWDQFNNPLISTAKGVLHYENFIKDITYKEEYNDITMARELTIIESKDRRKQPQFRIVGEDGTVRLIPLPTGLIVRVEDGSFVHIGDILGQTSRMTIKQRDITGGLPRVQDLFEARVPKDKAKISDIDGIVTIGGLKKTGRDIFVTPPNGLFAPCDGKVVVLYDEDKNQYIAVLPDKAVYSENDGKVSIIEENRKKIIQVAKRNQNPVQYPVPKGLQILVKEGESVKKGTPLCGKLYAVPPEQESIVEIGDNVTMHQPLAGRKYIIPSGKRIIVHQGDYVESGDALSDGPLDPHDMLVKGVIEAQILILNEIQEIYRKQGVKIDDKHVSVIIRQMFKKVRITDSGSTSFLQGDIVDKVLVEKENREAIEFGKTPAQFEQLLLGITKTSLLTESWLSAASFQETTKVLTKAAIEGRVDHLEGLKESIIIGHRIPVGTGTKLYNNMLKKAVNEGKTVAQIIDEFAHRSKEEESGDYLDF</sequence>
<comment type="subunit">
    <text evidence="7">The RNAP catalytic core consists of 2 alpha, 1 beta, 1 beta' and 1 omega subunit. When a sigma factor is associated with the core the holoenzyme is formed, which can initiate transcription.</text>
</comment>
<feature type="binding site" evidence="7">
    <location>
        <position position="474"/>
    </location>
    <ligand>
        <name>Mg(2+)</name>
        <dbReference type="ChEBI" id="CHEBI:18420"/>
    </ligand>
</feature>
<dbReference type="InterPro" id="IPR007066">
    <property type="entry name" value="RNA_pol_Rpb1_3"/>
</dbReference>
<comment type="cofactor">
    <cofactor evidence="7">
        <name>Zn(2+)</name>
        <dbReference type="ChEBI" id="CHEBI:29105"/>
    </cofactor>
    <text evidence="7">Binds 2 Zn(2+) ions per subunit.</text>
</comment>
<keyword evidence="1 7" id="KW-0240">DNA-directed RNA polymerase</keyword>
<dbReference type="InterPro" id="IPR012754">
    <property type="entry name" value="DNA-dir_RpoC_beta_prime_bact"/>
</dbReference>
<keyword evidence="5 7" id="KW-0804">Transcription</keyword>
<dbReference type="InterPro" id="IPR006592">
    <property type="entry name" value="RNA_pol_N"/>
</dbReference>
<feature type="binding site" evidence="7">
    <location>
        <position position="900"/>
    </location>
    <ligand>
        <name>Zn(2+)</name>
        <dbReference type="ChEBI" id="CHEBI:29105"/>
        <label>2</label>
    </ligand>
</feature>
<accession>B0VGC0</accession>
<dbReference type="Pfam" id="PF04997">
    <property type="entry name" value="RNA_pol_Rpb1_1"/>
    <property type="match status" value="1"/>
</dbReference>
<evidence type="ECO:0000256" key="4">
    <source>
        <dbReference type="ARBA" id="ARBA00022723"/>
    </source>
</evidence>
<feature type="binding site" evidence="7">
    <location>
        <position position="910"/>
    </location>
    <ligand>
        <name>Zn(2+)</name>
        <dbReference type="ChEBI" id="CHEBI:29105"/>
        <label>2</label>
    </ligand>
</feature>
<dbReference type="InterPro" id="IPR045867">
    <property type="entry name" value="DNA-dir_RpoC_beta_prime"/>
</dbReference>
<dbReference type="CDD" id="cd02655">
    <property type="entry name" value="RNAP_beta'_C"/>
    <property type="match status" value="1"/>
</dbReference>
<feature type="binding site" evidence="7">
    <location>
        <position position="478"/>
    </location>
    <ligand>
        <name>Mg(2+)</name>
        <dbReference type="ChEBI" id="CHEBI:18420"/>
    </ligand>
</feature>
<dbReference type="HOGENOM" id="CLU_000524_3_1_0"/>
<dbReference type="Proteomes" id="UP000002019">
    <property type="component" value="Chromosome"/>
</dbReference>
<feature type="compositionally biased region" description="Basic residues" evidence="9">
    <location>
        <begin position="1"/>
        <end position="16"/>
    </location>
</feature>
<dbReference type="GO" id="GO:0000428">
    <property type="term" value="C:DNA-directed RNA polymerase complex"/>
    <property type="evidence" value="ECO:0007669"/>
    <property type="project" value="UniProtKB-KW"/>
</dbReference>
<dbReference type="HAMAP" id="MF_01322">
    <property type="entry name" value="RNApol_bact_RpoC"/>
    <property type="match status" value="1"/>
</dbReference>
<dbReference type="Pfam" id="PF05000">
    <property type="entry name" value="RNA_pol_Rpb1_4"/>
    <property type="match status" value="1"/>
</dbReference>
<dbReference type="SUPFAM" id="SSF51246">
    <property type="entry name" value="Rudiment single hybrid motif"/>
    <property type="match status" value="1"/>
</dbReference>
<reference evidence="11 12" key="1">
    <citation type="journal article" date="2008" name="J. Bacteriol.">
        <title>'Candidatus Cloacamonas acidaminovorans': genome sequence reconstruction provides a first glimpse of a new bacterial division.</title>
        <authorList>
            <person name="Pelletier E."/>
            <person name="Kreimeyer A."/>
            <person name="Bocs S."/>
            <person name="Rouy Z."/>
            <person name="Gyapay G."/>
            <person name="Chouari R."/>
            <person name="Riviere D."/>
            <person name="Ganesan A."/>
            <person name="Daegelen P."/>
            <person name="Sghir A."/>
            <person name="Cohen G.N."/>
            <person name="Medigue C."/>
            <person name="Weissenbach J."/>
            <person name="Le Paslier D."/>
        </authorList>
    </citation>
    <scope>NUCLEOTIDE SEQUENCE [LARGE SCALE GENOMIC DNA]</scope>
    <source>
        <strain evidence="12">Evry</strain>
    </source>
</reference>
<dbReference type="GO" id="GO:0006351">
    <property type="term" value="P:DNA-templated transcription"/>
    <property type="evidence" value="ECO:0007669"/>
    <property type="project" value="UniProtKB-UniRule"/>
</dbReference>
<keyword evidence="12" id="KW-1185">Reference proteome</keyword>
<dbReference type="Gene3D" id="1.10.274.100">
    <property type="entry name" value="RNA polymerase Rpb1, domain 3"/>
    <property type="match status" value="1"/>
</dbReference>
<dbReference type="Gene3D" id="1.10.40.90">
    <property type="match status" value="1"/>
</dbReference>
<feature type="binding site" evidence="7">
    <location>
        <position position="907"/>
    </location>
    <ligand>
        <name>Zn(2+)</name>
        <dbReference type="ChEBI" id="CHEBI:29105"/>
        <label>2</label>
    </ligand>
</feature>
<comment type="catalytic activity">
    <reaction evidence="6 7 8">
        <text>RNA(n) + a ribonucleoside 5'-triphosphate = RNA(n+1) + diphosphate</text>
        <dbReference type="Rhea" id="RHEA:21248"/>
        <dbReference type="Rhea" id="RHEA-COMP:14527"/>
        <dbReference type="Rhea" id="RHEA-COMP:17342"/>
        <dbReference type="ChEBI" id="CHEBI:33019"/>
        <dbReference type="ChEBI" id="CHEBI:61557"/>
        <dbReference type="ChEBI" id="CHEBI:140395"/>
        <dbReference type="EC" id="2.7.7.6"/>
    </reaction>
</comment>
<dbReference type="STRING" id="459349.CLOAM0455"/>
<feature type="binding site" evidence="7">
    <location>
        <position position="826"/>
    </location>
    <ligand>
        <name>Zn(2+)</name>
        <dbReference type="ChEBI" id="CHEBI:29105"/>
        <label>2</label>
    </ligand>
</feature>
<dbReference type="InterPro" id="IPR038120">
    <property type="entry name" value="Rpb1_funnel_sf"/>
</dbReference>
<evidence type="ECO:0000259" key="10">
    <source>
        <dbReference type="SMART" id="SM00663"/>
    </source>
</evidence>
<dbReference type="Gene3D" id="4.10.860.120">
    <property type="entry name" value="RNA polymerase II, clamp domain"/>
    <property type="match status" value="1"/>
</dbReference>
<protein>
    <recommendedName>
        <fullName evidence="7">DNA-directed RNA polymerase subunit beta'</fullName>
        <shortName evidence="7">RNAP subunit beta'</shortName>
        <ecNumber evidence="7">2.7.7.6</ecNumber>
    </recommendedName>
    <alternativeName>
        <fullName evidence="7">RNA polymerase subunit beta'</fullName>
    </alternativeName>
    <alternativeName>
        <fullName evidence="7">Transcriptase subunit beta'</fullName>
    </alternativeName>
</protein>
<evidence type="ECO:0000256" key="9">
    <source>
        <dbReference type="SAM" id="MobiDB-lite"/>
    </source>
</evidence>
<dbReference type="InterPro" id="IPR011054">
    <property type="entry name" value="Rudment_hybrid_motif"/>
</dbReference>
<dbReference type="NCBIfam" id="TIGR02386">
    <property type="entry name" value="rpoC_TIGR"/>
    <property type="match status" value="1"/>
</dbReference>
<dbReference type="Gene3D" id="2.40.50.100">
    <property type="match status" value="5"/>
</dbReference>
<dbReference type="KEGG" id="caci:CLOAM0455"/>
<dbReference type="EC" id="2.7.7.6" evidence="7"/>
<feature type="binding site" evidence="7">
    <location>
        <position position="102"/>
    </location>
    <ligand>
        <name>Zn(2+)</name>
        <dbReference type="ChEBI" id="CHEBI:29105"/>
        <label>1</label>
    </ligand>
</feature>
<dbReference type="GO" id="GO:0008270">
    <property type="term" value="F:zinc ion binding"/>
    <property type="evidence" value="ECO:0007669"/>
    <property type="project" value="UniProtKB-UniRule"/>
</dbReference>
<dbReference type="SMART" id="SM00663">
    <property type="entry name" value="RPOLA_N"/>
    <property type="match status" value="1"/>
</dbReference>
<dbReference type="PANTHER" id="PTHR19376">
    <property type="entry name" value="DNA-DIRECTED RNA POLYMERASE"/>
    <property type="match status" value="1"/>
</dbReference>
<evidence type="ECO:0000256" key="8">
    <source>
        <dbReference type="RuleBase" id="RU004279"/>
    </source>
</evidence>
<evidence type="ECO:0000256" key="7">
    <source>
        <dbReference type="HAMAP-Rule" id="MF_01322"/>
    </source>
</evidence>
<dbReference type="Pfam" id="PF04998">
    <property type="entry name" value="RNA_pol_Rpb1_5"/>
    <property type="match status" value="1"/>
</dbReference>
<feature type="binding site" evidence="7">
    <location>
        <position position="476"/>
    </location>
    <ligand>
        <name>Mg(2+)</name>
        <dbReference type="ChEBI" id="CHEBI:18420"/>
    </ligand>
</feature>
<evidence type="ECO:0000256" key="5">
    <source>
        <dbReference type="ARBA" id="ARBA00023163"/>
    </source>
</evidence>
<dbReference type="InterPro" id="IPR007080">
    <property type="entry name" value="RNA_pol_Rpb1_1"/>
</dbReference>
<evidence type="ECO:0000256" key="3">
    <source>
        <dbReference type="ARBA" id="ARBA00022695"/>
    </source>
</evidence>
<evidence type="ECO:0000256" key="6">
    <source>
        <dbReference type="ARBA" id="ARBA00048552"/>
    </source>
</evidence>
<comment type="similarity">
    <text evidence="7 8">Belongs to the RNA polymerase beta' chain family.</text>
</comment>
<dbReference type="SUPFAM" id="SSF64484">
    <property type="entry name" value="beta and beta-prime subunits of DNA dependent RNA-polymerase"/>
    <property type="match status" value="1"/>
</dbReference>
<evidence type="ECO:0000256" key="1">
    <source>
        <dbReference type="ARBA" id="ARBA00022478"/>
    </source>
</evidence>
<dbReference type="GO" id="GO:0003899">
    <property type="term" value="F:DNA-directed RNA polymerase activity"/>
    <property type="evidence" value="ECO:0007669"/>
    <property type="project" value="UniProtKB-UniRule"/>
</dbReference>
<name>B0VGC0_CLOAI</name>
<dbReference type="GO" id="GO:0003677">
    <property type="term" value="F:DNA binding"/>
    <property type="evidence" value="ECO:0007669"/>
    <property type="project" value="UniProtKB-UniRule"/>
</dbReference>
<dbReference type="PANTHER" id="PTHR19376:SF54">
    <property type="entry name" value="DNA-DIRECTED RNA POLYMERASE SUBUNIT BETA"/>
    <property type="match status" value="1"/>
</dbReference>
<dbReference type="Pfam" id="PF00623">
    <property type="entry name" value="RNA_pol_Rpb1_2"/>
    <property type="match status" value="1"/>
</dbReference>